<dbReference type="SUPFAM" id="SSF48113">
    <property type="entry name" value="Heme-dependent peroxidases"/>
    <property type="match status" value="1"/>
</dbReference>
<dbReference type="Gramene" id="QL12p003984:mrna">
    <property type="protein sequence ID" value="QL12p003984:mrna"/>
    <property type="gene ID" value="QL12p003984"/>
</dbReference>
<dbReference type="Proteomes" id="UP000594261">
    <property type="component" value="Chromosome 12"/>
</dbReference>
<reference evidence="2 3" key="1">
    <citation type="journal article" date="2016" name="G3 (Bethesda)">
        <title>First Draft Assembly and Annotation of the Genome of a California Endemic Oak Quercus lobata Nee (Fagaceae).</title>
        <authorList>
            <person name="Sork V.L."/>
            <person name="Fitz-Gibbon S.T."/>
            <person name="Puiu D."/>
            <person name="Crepeau M."/>
            <person name="Gugger P.F."/>
            <person name="Sherman R."/>
            <person name="Stevens K."/>
            <person name="Langley C.H."/>
            <person name="Pellegrini M."/>
            <person name="Salzberg S.L."/>
        </authorList>
    </citation>
    <scope>NUCLEOTIDE SEQUENCE [LARGE SCALE GENOMIC DNA]</scope>
    <source>
        <strain evidence="2 3">cv. SW786</strain>
    </source>
</reference>
<organism evidence="2 3">
    <name type="scientific">Quercus lobata</name>
    <name type="common">Valley oak</name>
    <dbReference type="NCBI Taxonomy" id="97700"/>
    <lineage>
        <taxon>Eukaryota</taxon>
        <taxon>Viridiplantae</taxon>
        <taxon>Streptophyta</taxon>
        <taxon>Embryophyta</taxon>
        <taxon>Tracheophyta</taxon>
        <taxon>Spermatophyta</taxon>
        <taxon>Magnoliopsida</taxon>
        <taxon>eudicotyledons</taxon>
        <taxon>Gunneridae</taxon>
        <taxon>Pentapetalae</taxon>
        <taxon>rosids</taxon>
        <taxon>fabids</taxon>
        <taxon>Fagales</taxon>
        <taxon>Fagaceae</taxon>
        <taxon>Quercus</taxon>
    </lineage>
</organism>
<keyword evidence="1" id="KW-0812">Transmembrane</keyword>
<reference evidence="2" key="2">
    <citation type="submission" date="2021-01" db="UniProtKB">
        <authorList>
            <consortium name="EnsemblPlants"/>
        </authorList>
    </citation>
    <scope>IDENTIFICATION</scope>
</reference>
<sequence length="89" mass="10068">MMLAPPLNFFDEGCDASVPLDDSNGYKNHSIPNHTLRGVDKVDFIKEELEKAWPGGYFHVLILFLLPPEMALCWVLSANGFSNSLRFRI</sequence>
<accession>A0A7N2N1D9</accession>
<dbReference type="GO" id="GO:0004601">
    <property type="term" value="F:peroxidase activity"/>
    <property type="evidence" value="ECO:0007669"/>
    <property type="project" value="InterPro"/>
</dbReference>
<evidence type="ECO:0000313" key="2">
    <source>
        <dbReference type="EnsemblPlants" id="QL12p003984:mrna"/>
    </source>
</evidence>
<evidence type="ECO:0000256" key="1">
    <source>
        <dbReference type="SAM" id="Phobius"/>
    </source>
</evidence>
<evidence type="ECO:0000313" key="3">
    <source>
        <dbReference type="Proteomes" id="UP000594261"/>
    </source>
</evidence>
<dbReference type="EMBL" id="LRBV02000012">
    <property type="status" value="NOT_ANNOTATED_CDS"/>
    <property type="molecule type" value="Genomic_DNA"/>
</dbReference>
<dbReference type="GO" id="GO:0020037">
    <property type="term" value="F:heme binding"/>
    <property type="evidence" value="ECO:0007669"/>
    <property type="project" value="InterPro"/>
</dbReference>
<keyword evidence="3" id="KW-1185">Reference proteome</keyword>
<keyword evidence="1" id="KW-0472">Membrane</keyword>
<keyword evidence="1" id="KW-1133">Transmembrane helix</keyword>
<protein>
    <submittedName>
        <fullName evidence="2">Uncharacterized protein</fullName>
    </submittedName>
</protein>
<name>A0A7N2N1D9_QUELO</name>
<dbReference type="AlphaFoldDB" id="A0A7N2N1D9"/>
<dbReference type="InterPro" id="IPR010255">
    <property type="entry name" value="Haem_peroxidase_sf"/>
</dbReference>
<feature type="transmembrane region" description="Helical" evidence="1">
    <location>
        <begin position="56"/>
        <end position="78"/>
    </location>
</feature>
<proteinExistence type="predicted"/>
<dbReference type="EnsemblPlants" id="QL12p003984:mrna">
    <property type="protein sequence ID" value="QL12p003984:mrna"/>
    <property type="gene ID" value="QL12p003984"/>
</dbReference>
<dbReference type="InParanoid" id="A0A7N2N1D9"/>
<dbReference type="Gene3D" id="1.10.520.10">
    <property type="match status" value="1"/>
</dbReference>
<dbReference type="GO" id="GO:0006979">
    <property type="term" value="P:response to oxidative stress"/>
    <property type="evidence" value="ECO:0007669"/>
    <property type="project" value="InterPro"/>
</dbReference>